<sequence length="59" mass="6968">MEKLPFTPFGFNLYSLKDAEDLLQKNHFKIIESISQTEQVSSKTNEMVNRTFFTVLVRR</sequence>
<proteinExistence type="predicted"/>
<evidence type="ECO:0000313" key="1">
    <source>
        <dbReference type="EMBL" id="SFN57880.1"/>
    </source>
</evidence>
<evidence type="ECO:0000313" key="2">
    <source>
        <dbReference type="Proteomes" id="UP000199036"/>
    </source>
</evidence>
<name>A0A1I5A6A3_9FLAO</name>
<dbReference type="RefSeq" id="WP_245758467.1">
    <property type="nucleotide sequence ID" value="NZ_FOVI01000007.1"/>
</dbReference>
<dbReference type="Proteomes" id="UP000199036">
    <property type="component" value="Unassembled WGS sequence"/>
</dbReference>
<keyword evidence="2" id="KW-1185">Reference proteome</keyword>
<protein>
    <submittedName>
        <fullName evidence="1">Uncharacterized protein</fullName>
    </submittedName>
</protein>
<accession>A0A1I5A6A3</accession>
<gene>
    <name evidence="1" type="ORF">SAMN05421741_107117</name>
</gene>
<reference evidence="2" key="1">
    <citation type="submission" date="2016-10" db="EMBL/GenBank/DDBJ databases">
        <authorList>
            <person name="Varghese N."/>
            <person name="Submissions S."/>
        </authorList>
    </citation>
    <scope>NUCLEOTIDE SEQUENCE [LARGE SCALE GENOMIC DNA]</scope>
    <source>
        <strain evidence="2">DS-12</strain>
    </source>
</reference>
<dbReference type="EMBL" id="FOVI01000007">
    <property type="protein sequence ID" value="SFN57880.1"/>
    <property type="molecule type" value="Genomic_DNA"/>
</dbReference>
<dbReference type="STRING" id="913024.SAMN05421741_107117"/>
<dbReference type="AlphaFoldDB" id="A0A1I5A6A3"/>
<organism evidence="1 2">
    <name type="scientific">Paenimyroides ummariense</name>
    <dbReference type="NCBI Taxonomy" id="913024"/>
    <lineage>
        <taxon>Bacteria</taxon>
        <taxon>Pseudomonadati</taxon>
        <taxon>Bacteroidota</taxon>
        <taxon>Flavobacteriia</taxon>
        <taxon>Flavobacteriales</taxon>
        <taxon>Flavobacteriaceae</taxon>
        <taxon>Paenimyroides</taxon>
    </lineage>
</organism>